<keyword evidence="3" id="KW-0805">Transcription regulation</keyword>
<dbReference type="GO" id="GO:0005667">
    <property type="term" value="C:transcription regulator complex"/>
    <property type="evidence" value="ECO:0007669"/>
    <property type="project" value="TreeGrafter"/>
</dbReference>
<dbReference type="OMA" id="ASTHPKM"/>
<dbReference type="Proteomes" id="UP000594261">
    <property type="component" value="Chromosome 3"/>
</dbReference>
<dbReference type="EnsemblPlants" id="QL03p034878:mrna">
    <property type="protein sequence ID" value="QL03p034878:mrna"/>
    <property type="gene ID" value="QL03p034878"/>
</dbReference>
<keyword evidence="7" id="KW-1185">Reference proteome</keyword>
<dbReference type="GO" id="GO:0016592">
    <property type="term" value="C:mediator complex"/>
    <property type="evidence" value="ECO:0007669"/>
    <property type="project" value="TreeGrafter"/>
</dbReference>
<dbReference type="AlphaFoldDB" id="A0A7N2L831"/>
<evidence type="ECO:0000256" key="5">
    <source>
        <dbReference type="ARBA" id="ARBA00023242"/>
    </source>
</evidence>
<evidence type="ECO:0000256" key="1">
    <source>
        <dbReference type="ARBA" id="ARBA00004123"/>
    </source>
</evidence>
<dbReference type="PANTHER" id="PTHR12691:SF10">
    <property type="entry name" value="MEDIATOR OF RNA POLYMERASE II TRANSCRIPTION SUBUNIT 23"/>
    <property type="match status" value="1"/>
</dbReference>
<sequence length="93" mass="10047">MVDVFGRNSQPSIPVEASEIADLIDFLHHVIHYEGQGGPVQANSKPRPEALALCGRASESLCPDVQHLLSHLKPDVNSSIYAATHPKLVQNPS</sequence>
<evidence type="ECO:0000256" key="2">
    <source>
        <dbReference type="ARBA" id="ARBA00010222"/>
    </source>
</evidence>
<dbReference type="EMBL" id="LRBV02000003">
    <property type="status" value="NOT_ANNOTATED_CDS"/>
    <property type="molecule type" value="Genomic_DNA"/>
</dbReference>
<keyword evidence="5" id="KW-0539">Nucleus</keyword>
<accession>A0A7N2L831</accession>
<reference evidence="6" key="2">
    <citation type="submission" date="2021-01" db="UniProtKB">
        <authorList>
            <consortium name="EnsemblPlants"/>
        </authorList>
    </citation>
    <scope>IDENTIFICATION</scope>
</reference>
<evidence type="ECO:0000313" key="6">
    <source>
        <dbReference type="EnsemblPlants" id="QL03p034878:mrna"/>
    </source>
</evidence>
<dbReference type="PANTHER" id="PTHR12691">
    <property type="entry name" value="MEDIATOR OF RNA POLYMERASE II TRANSCRIPTION SUBUNIT 23"/>
    <property type="match status" value="1"/>
</dbReference>
<name>A0A7N2L831_QUELO</name>
<dbReference type="GO" id="GO:0010628">
    <property type="term" value="P:positive regulation of gene expression"/>
    <property type="evidence" value="ECO:0007669"/>
    <property type="project" value="TreeGrafter"/>
</dbReference>
<organism evidence="6 7">
    <name type="scientific">Quercus lobata</name>
    <name type="common">Valley oak</name>
    <dbReference type="NCBI Taxonomy" id="97700"/>
    <lineage>
        <taxon>Eukaryota</taxon>
        <taxon>Viridiplantae</taxon>
        <taxon>Streptophyta</taxon>
        <taxon>Embryophyta</taxon>
        <taxon>Tracheophyta</taxon>
        <taxon>Spermatophyta</taxon>
        <taxon>Magnoliopsida</taxon>
        <taxon>eudicotyledons</taxon>
        <taxon>Gunneridae</taxon>
        <taxon>Pentapetalae</taxon>
        <taxon>rosids</taxon>
        <taxon>fabids</taxon>
        <taxon>Fagales</taxon>
        <taxon>Fagaceae</taxon>
        <taxon>Quercus</taxon>
    </lineage>
</organism>
<reference evidence="6 7" key="1">
    <citation type="journal article" date="2016" name="G3 (Bethesda)">
        <title>First Draft Assembly and Annotation of the Genome of a California Endemic Oak Quercus lobata Nee (Fagaceae).</title>
        <authorList>
            <person name="Sork V.L."/>
            <person name="Fitz-Gibbon S.T."/>
            <person name="Puiu D."/>
            <person name="Crepeau M."/>
            <person name="Gugger P.F."/>
            <person name="Sherman R."/>
            <person name="Stevens K."/>
            <person name="Langley C.H."/>
            <person name="Pellegrini M."/>
            <person name="Salzberg S.L."/>
        </authorList>
    </citation>
    <scope>NUCLEOTIDE SEQUENCE [LARGE SCALE GENOMIC DNA]</scope>
    <source>
        <strain evidence="6 7">cv. SW786</strain>
    </source>
</reference>
<dbReference type="InParanoid" id="A0A7N2L831"/>
<proteinExistence type="inferred from homology"/>
<dbReference type="GO" id="GO:0006357">
    <property type="term" value="P:regulation of transcription by RNA polymerase II"/>
    <property type="evidence" value="ECO:0007669"/>
    <property type="project" value="TreeGrafter"/>
</dbReference>
<protein>
    <submittedName>
        <fullName evidence="6">Uncharacterized protein</fullName>
    </submittedName>
</protein>
<evidence type="ECO:0000256" key="4">
    <source>
        <dbReference type="ARBA" id="ARBA00023163"/>
    </source>
</evidence>
<evidence type="ECO:0000256" key="3">
    <source>
        <dbReference type="ARBA" id="ARBA00023015"/>
    </source>
</evidence>
<comment type="subcellular location">
    <subcellularLocation>
        <location evidence="1">Nucleus</location>
    </subcellularLocation>
</comment>
<keyword evidence="4" id="KW-0804">Transcription</keyword>
<comment type="similarity">
    <text evidence="2">Belongs to the Mediator complex subunit 23 family.</text>
</comment>
<evidence type="ECO:0000313" key="7">
    <source>
        <dbReference type="Proteomes" id="UP000594261"/>
    </source>
</evidence>
<dbReference type="Gramene" id="QL03p034878:mrna">
    <property type="protein sequence ID" value="QL03p034878:mrna"/>
    <property type="gene ID" value="QL03p034878"/>
</dbReference>
<dbReference type="InterPro" id="IPR021629">
    <property type="entry name" value="Mediator_Med23"/>
</dbReference>